<accession>A0ABT4UI21</accession>
<dbReference type="Pfam" id="PF16124">
    <property type="entry name" value="RecQ_Zn_bind"/>
    <property type="match status" value="1"/>
</dbReference>
<keyword evidence="8" id="KW-0413">Isomerase</keyword>
<evidence type="ECO:0000256" key="10">
    <source>
        <dbReference type="ARBA" id="ARBA00034808"/>
    </source>
</evidence>
<dbReference type="InterPro" id="IPR032284">
    <property type="entry name" value="RecQ_Zn-bd"/>
</dbReference>
<protein>
    <recommendedName>
        <fullName evidence="11">ATP-dependent DNA helicase RecQ</fullName>
        <ecNumber evidence="10">5.6.2.4</ecNumber>
    </recommendedName>
    <alternativeName>
        <fullName evidence="12">DNA 3'-5' helicase RecQ</fullName>
    </alternativeName>
</protein>
<evidence type="ECO:0000256" key="3">
    <source>
        <dbReference type="ARBA" id="ARBA00022741"/>
    </source>
</evidence>
<feature type="domain" description="Helicase C-terminal" evidence="14">
    <location>
        <begin position="218"/>
        <end position="361"/>
    </location>
</feature>
<organism evidence="15 16">
    <name type="scientific">Polluticaenibacter yanchengensis</name>
    <dbReference type="NCBI Taxonomy" id="3014562"/>
    <lineage>
        <taxon>Bacteria</taxon>
        <taxon>Pseudomonadati</taxon>
        <taxon>Bacteroidota</taxon>
        <taxon>Chitinophagia</taxon>
        <taxon>Chitinophagales</taxon>
        <taxon>Chitinophagaceae</taxon>
        <taxon>Polluticaenibacter</taxon>
    </lineage>
</organism>
<keyword evidence="3" id="KW-0547">Nucleotide-binding</keyword>
<dbReference type="InterPro" id="IPR004589">
    <property type="entry name" value="DNA_helicase_ATP-dep_RecQ"/>
</dbReference>
<dbReference type="Proteomes" id="UP001210231">
    <property type="component" value="Unassembled WGS sequence"/>
</dbReference>
<sequence>MTDKIHQILKEYFGYDAFRPMQEDIINAVLAANDALALLPTGGGKSVCYQVPGLAMPGMCLVVSPLIALIKDQVMQLRKRGVPVLNIYSGMSFYDVKKTLDDACSGRFRFLFVSPERLQSNLFKEYLSAMPLNMIAVDEAHCISQWGYDFRPNYLKIATVREVHPGIPVLALTASATSQVQKDICEKLAFRTTQLFKQSFAKPNVSFSVFRTAHKHLKLMEIFKGVKGCGLIYVRNRRRTKDVAEYLLSQGINASFYHAGLTNSVREQRQADWLSNKVPVMVCTNAFGMGIDKPDVRVVVHIDIPDCIENYYQEAGRAGRDGQKSYAVLIYHDNDLNELRKLPERKYPPVSEIRKVYKQIGDFLQIHVHSGKGQYYDFDIRMFCETFKVNPSLAVNALNLLQQSGYMTFSESIFIPSKVEFTCNKAVLNDFEAMYPNLSGIIKALLRTYEGIFNNLVSISERKMSKYLHITEEEVVKRLNALNYYRIIHYEPVKDTPQVFLNYDRVTVEELRFDEKLYRMLKERYTERVEKIMEYVTEEQCRSLYMRHYFEDFASDSCGICDVCLAKKRQLLSSREVSDIARTLLGFINESQTEEALRTYAQIPKPQFDQVLHYLLSEEMITYDINKLLVRKK</sequence>
<dbReference type="InterPro" id="IPR027417">
    <property type="entry name" value="P-loop_NTPase"/>
</dbReference>
<name>A0ABT4UI21_9BACT</name>
<dbReference type="Gene3D" id="1.10.10.10">
    <property type="entry name" value="Winged helix-like DNA-binding domain superfamily/Winged helix DNA-binding domain"/>
    <property type="match status" value="1"/>
</dbReference>
<evidence type="ECO:0000256" key="8">
    <source>
        <dbReference type="ARBA" id="ARBA00023235"/>
    </source>
</evidence>
<dbReference type="EMBL" id="JAQGEF010000006">
    <property type="protein sequence ID" value="MDA3614478.1"/>
    <property type="molecule type" value="Genomic_DNA"/>
</dbReference>
<keyword evidence="6" id="KW-0067">ATP-binding</keyword>
<keyword evidence="16" id="KW-1185">Reference proteome</keyword>
<keyword evidence="2" id="KW-0479">Metal-binding</keyword>
<dbReference type="InterPro" id="IPR011545">
    <property type="entry name" value="DEAD/DEAH_box_helicase_dom"/>
</dbReference>
<dbReference type="PROSITE" id="PS51192">
    <property type="entry name" value="HELICASE_ATP_BIND_1"/>
    <property type="match status" value="1"/>
</dbReference>
<evidence type="ECO:0000259" key="14">
    <source>
        <dbReference type="PROSITE" id="PS51194"/>
    </source>
</evidence>
<gene>
    <name evidence="15" type="ORF">O3P16_06635</name>
</gene>
<reference evidence="15 16" key="1">
    <citation type="submission" date="2022-12" db="EMBL/GenBank/DDBJ databases">
        <title>Chitinophagaceae gen. sp. nov., a new member of the family Chitinophagaceae, isolated from soil in a chemical factory.</title>
        <authorList>
            <person name="Ke Z."/>
        </authorList>
    </citation>
    <scope>NUCLEOTIDE SEQUENCE [LARGE SCALE GENOMIC DNA]</scope>
    <source>
        <strain evidence="15 16">LY-5</strain>
    </source>
</reference>
<dbReference type="GO" id="GO:0003678">
    <property type="term" value="F:DNA helicase activity"/>
    <property type="evidence" value="ECO:0007669"/>
    <property type="project" value="UniProtKB-EC"/>
</dbReference>
<evidence type="ECO:0000256" key="6">
    <source>
        <dbReference type="ARBA" id="ARBA00022840"/>
    </source>
</evidence>
<dbReference type="Pfam" id="PF00270">
    <property type="entry name" value="DEAD"/>
    <property type="match status" value="1"/>
</dbReference>
<evidence type="ECO:0000313" key="16">
    <source>
        <dbReference type="Proteomes" id="UP001210231"/>
    </source>
</evidence>
<dbReference type="InterPro" id="IPR001650">
    <property type="entry name" value="Helicase_C-like"/>
</dbReference>
<dbReference type="InterPro" id="IPR036388">
    <property type="entry name" value="WH-like_DNA-bd_sf"/>
</dbReference>
<evidence type="ECO:0000256" key="1">
    <source>
        <dbReference type="ARBA" id="ARBA00005446"/>
    </source>
</evidence>
<dbReference type="PANTHER" id="PTHR13710:SF105">
    <property type="entry name" value="ATP-DEPENDENT DNA HELICASE Q1"/>
    <property type="match status" value="1"/>
</dbReference>
<evidence type="ECO:0000256" key="4">
    <source>
        <dbReference type="ARBA" id="ARBA00022801"/>
    </source>
</evidence>
<dbReference type="SMART" id="SM00487">
    <property type="entry name" value="DEXDc"/>
    <property type="match status" value="1"/>
</dbReference>
<proteinExistence type="inferred from homology"/>
<comment type="caution">
    <text evidence="15">The sequence shown here is derived from an EMBL/GenBank/DDBJ whole genome shotgun (WGS) entry which is preliminary data.</text>
</comment>
<dbReference type="InterPro" id="IPR014001">
    <property type="entry name" value="Helicase_ATP-bd"/>
</dbReference>
<dbReference type="RefSeq" id="WP_407030805.1">
    <property type="nucleotide sequence ID" value="NZ_JAQGEF010000006.1"/>
</dbReference>
<dbReference type="Pfam" id="PF00271">
    <property type="entry name" value="Helicase_C"/>
    <property type="match status" value="1"/>
</dbReference>
<evidence type="ECO:0000256" key="5">
    <source>
        <dbReference type="ARBA" id="ARBA00022806"/>
    </source>
</evidence>
<evidence type="ECO:0000256" key="7">
    <source>
        <dbReference type="ARBA" id="ARBA00023125"/>
    </source>
</evidence>
<dbReference type="EC" id="5.6.2.4" evidence="10"/>
<evidence type="ECO:0000259" key="13">
    <source>
        <dbReference type="PROSITE" id="PS51192"/>
    </source>
</evidence>
<feature type="domain" description="Helicase ATP-binding" evidence="13">
    <location>
        <begin position="26"/>
        <end position="194"/>
    </location>
</feature>
<evidence type="ECO:0000256" key="12">
    <source>
        <dbReference type="ARBA" id="ARBA00044550"/>
    </source>
</evidence>
<evidence type="ECO:0000256" key="11">
    <source>
        <dbReference type="ARBA" id="ARBA00044535"/>
    </source>
</evidence>
<evidence type="ECO:0000256" key="2">
    <source>
        <dbReference type="ARBA" id="ARBA00022723"/>
    </source>
</evidence>
<dbReference type="PROSITE" id="PS51194">
    <property type="entry name" value="HELICASE_CTER"/>
    <property type="match status" value="1"/>
</dbReference>
<evidence type="ECO:0000313" key="15">
    <source>
        <dbReference type="EMBL" id="MDA3614478.1"/>
    </source>
</evidence>
<comment type="similarity">
    <text evidence="1">Belongs to the helicase family. RecQ subfamily.</text>
</comment>
<keyword evidence="7" id="KW-0238">DNA-binding</keyword>
<evidence type="ECO:0000256" key="9">
    <source>
        <dbReference type="ARBA" id="ARBA00034617"/>
    </source>
</evidence>
<keyword evidence="4 15" id="KW-0378">Hydrolase</keyword>
<keyword evidence="5 15" id="KW-0347">Helicase</keyword>
<dbReference type="CDD" id="cd17920">
    <property type="entry name" value="DEXHc_RecQ"/>
    <property type="match status" value="1"/>
</dbReference>
<comment type="catalytic activity">
    <reaction evidence="9">
        <text>Couples ATP hydrolysis with the unwinding of duplex DNA by translocating in the 3'-5' direction.</text>
        <dbReference type="EC" id="5.6.2.4"/>
    </reaction>
</comment>
<dbReference type="PANTHER" id="PTHR13710">
    <property type="entry name" value="DNA HELICASE RECQ FAMILY MEMBER"/>
    <property type="match status" value="1"/>
</dbReference>
<dbReference type="Gene3D" id="3.40.50.300">
    <property type="entry name" value="P-loop containing nucleotide triphosphate hydrolases"/>
    <property type="match status" value="2"/>
</dbReference>
<dbReference type="GO" id="GO:0016787">
    <property type="term" value="F:hydrolase activity"/>
    <property type="evidence" value="ECO:0007669"/>
    <property type="project" value="UniProtKB-KW"/>
</dbReference>
<dbReference type="NCBIfam" id="TIGR00614">
    <property type="entry name" value="recQ_fam"/>
    <property type="match status" value="1"/>
</dbReference>
<dbReference type="SMART" id="SM00490">
    <property type="entry name" value="HELICc"/>
    <property type="match status" value="1"/>
</dbReference>
<dbReference type="SUPFAM" id="SSF52540">
    <property type="entry name" value="P-loop containing nucleoside triphosphate hydrolases"/>
    <property type="match status" value="1"/>
</dbReference>